<organism evidence="1">
    <name type="scientific">Sinorhizobium medicae</name>
    <dbReference type="NCBI Taxonomy" id="110321"/>
    <lineage>
        <taxon>Bacteria</taxon>
        <taxon>Pseudomonadati</taxon>
        <taxon>Pseudomonadota</taxon>
        <taxon>Alphaproteobacteria</taxon>
        <taxon>Hyphomicrobiales</taxon>
        <taxon>Rhizobiaceae</taxon>
        <taxon>Sinorhizobium/Ensifer group</taxon>
        <taxon>Sinorhizobium</taxon>
    </lineage>
</organism>
<reference evidence="1" key="1">
    <citation type="submission" date="2019-06" db="EMBL/GenBank/DDBJ databases">
        <authorList>
            <person name="Le Quere A."/>
            <person name="Colella S."/>
        </authorList>
    </citation>
    <scope>NUCLEOTIDE SEQUENCE</scope>
    <source>
        <strain evidence="1">EmedicaeMD41</strain>
    </source>
</reference>
<name>A0A508X939_9HYPH</name>
<gene>
    <name evidence="1" type="ORF">EMEDMD4_570225</name>
</gene>
<sequence length="31" mass="3593">MLRFDDSLGYRFTVIIHNFYFDIVGGDGQVP</sequence>
<accession>A0A508X939</accession>
<dbReference type="Proteomes" id="UP000507954">
    <property type="component" value="Unassembled WGS sequence"/>
</dbReference>
<dbReference type="EMBL" id="CABFNB010000125">
    <property type="protein sequence ID" value="VTZ64345.1"/>
    <property type="molecule type" value="Genomic_DNA"/>
</dbReference>
<evidence type="ECO:0000313" key="1">
    <source>
        <dbReference type="EMBL" id="VTZ64345.1"/>
    </source>
</evidence>
<proteinExistence type="predicted"/>
<dbReference type="AlphaFoldDB" id="A0A508X939"/>
<protein>
    <submittedName>
        <fullName evidence="1">Uncharacterized protein</fullName>
    </submittedName>
</protein>